<accession>A0AAD8N5R5</accession>
<dbReference type="Proteomes" id="UP001237642">
    <property type="component" value="Unassembled WGS sequence"/>
</dbReference>
<dbReference type="PANTHER" id="PTHR32410:SF216">
    <property type="entry name" value="PHORBOL-ESTER_DAG-TYPE DOMAIN-CONTAINING PROTEIN"/>
    <property type="match status" value="1"/>
</dbReference>
<dbReference type="EMBL" id="JAUIZM010000001">
    <property type="protein sequence ID" value="KAK1402645.1"/>
    <property type="molecule type" value="Genomic_DNA"/>
</dbReference>
<evidence type="ECO:0000259" key="2">
    <source>
        <dbReference type="Pfam" id="PF03107"/>
    </source>
</evidence>
<keyword evidence="4" id="KW-1185">Reference proteome</keyword>
<dbReference type="PANTHER" id="PTHR32410">
    <property type="entry name" value="CYSTEINE/HISTIDINE-RICH C1 DOMAIN FAMILY PROTEIN"/>
    <property type="match status" value="1"/>
</dbReference>
<sequence length="469" mass="53481">MTTTKLDHFSHEHPLILIDDFDASSIAAQLVCRVCEIPVIGFCHAYTCSQEHRPCSFFLHKRCAESPKHIKHPMHPQHPLVLGTNYNHEVRPYNTSMLPLQTYISCAGCTREINLTMWVYSCEICHFVIKLPYNHVTCYRFALCARCAIMEPVLGHKGHPQHPLTLLCRRAYFRCDACGLEAWDNFSYACLACQYWIHSICAASPATIKLRIHEDDTLQLIYSIPEMYRRFIRHCPVCGWGVSIENWAYFCEKSGYFVHIKCATALLASGKNVIETEDGDGQTYPDLMHFPLPSTEPLVANLIAEQQSGKQTDTNTIKDEVETEKEDAVIHHWSHRDHPLILLEELWNDNNSDDDNDETNTNNRIDEMLTCNGCAHPIPTALNKHYYGCIGCNFFLHTSCANHLPLQSPPGKCGRNPEHTLKICNENRDGILHFSLDQDFYLECAGCNYLLCLVCARLPTVRQSPLLLN</sequence>
<dbReference type="InterPro" id="IPR004146">
    <property type="entry name" value="DC1"/>
</dbReference>
<proteinExistence type="predicted"/>
<evidence type="ECO:0000313" key="4">
    <source>
        <dbReference type="Proteomes" id="UP001237642"/>
    </source>
</evidence>
<organism evidence="3 4">
    <name type="scientific">Heracleum sosnowskyi</name>
    <dbReference type="NCBI Taxonomy" id="360622"/>
    <lineage>
        <taxon>Eukaryota</taxon>
        <taxon>Viridiplantae</taxon>
        <taxon>Streptophyta</taxon>
        <taxon>Embryophyta</taxon>
        <taxon>Tracheophyta</taxon>
        <taxon>Spermatophyta</taxon>
        <taxon>Magnoliopsida</taxon>
        <taxon>eudicotyledons</taxon>
        <taxon>Gunneridae</taxon>
        <taxon>Pentapetalae</taxon>
        <taxon>asterids</taxon>
        <taxon>campanulids</taxon>
        <taxon>Apiales</taxon>
        <taxon>Apiaceae</taxon>
        <taxon>Apioideae</taxon>
        <taxon>apioid superclade</taxon>
        <taxon>Tordylieae</taxon>
        <taxon>Tordyliinae</taxon>
        <taxon>Heracleum</taxon>
    </lineage>
</organism>
<keyword evidence="1" id="KW-0677">Repeat</keyword>
<comment type="caution">
    <text evidence="3">The sequence shown here is derived from an EMBL/GenBank/DDBJ whole genome shotgun (WGS) entry which is preliminary data.</text>
</comment>
<protein>
    <recommendedName>
        <fullName evidence="2">DC1 domain-containing protein</fullName>
    </recommendedName>
</protein>
<name>A0AAD8N5R5_9APIA</name>
<dbReference type="InterPro" id="IPR053192">
    <property type="entry name" value="Vacuole_Formation_Reg"/>
</dbReference>
<dbReference type="Pfam" id="PF03107">
    <property type="entry name" value="C1_2"/>
    <property type="match status" value="2"/>
</dbReference>
<evidence type="ECO:0000313" key="3">
    <source>
        <dbReference type="EMBL" id="KAK1402645.1"/>
    </source>
</evidence>
<gene>
    <name evidence="3" type="ORF">POM88_002250</name>
</gene>
<feature type="domain" description="DC1" evidence="2">
    <location>
        <begin position="158"/>
        <end position="202"/>
    </location>
</feature>
<feature type="domain" description="DC1" evidence="2">
    <location>
        <begin position="9"/>
        <end position="64"/>
    </location>
</feature>
<dbReference type="SUPFAM" id="SSF57889">
    <property type="entry name" value="Cysteine-rich domain"/>
    <property type="match status" value="4"/>
</dbReference>
<reference evidence="3" key="2">
    <citation type="submission" date="2023-05" db="EMBL/GenBank/DDBJ databases">
        <authorList>
            <person name="Schelkunov M.I."/>
        </authorList>
    </citation>
    <scope>NUCLEOTIDE SEQUENCE</scope>
    <source>
        <strain evidence="3">Hsosn_3</strain>
        <tissue evidence="3">Leaf</tissue>
    </source>
</reference>
<reference evidence="3" key="1">
    <citation type="submission" date="2023-02" db="EMBL/GenBank/DDBJ databases">
        <title>Genome of toxic invasive species Heracleum sosnowskyi carries increased number of genes despite the absence of recent whole-genome duplications.</title>
        <authorList>
            <person name="Schelkunov M."/>
            <person name="Shtratnikova V."/>
            <person name="Makarenko M."/>
            <person name="Klepikova A."/>
            <person name="Omelchenko D."/>
            <person name="Novikova G."/>
            <person name="Obukhova E."/>
            <person name="Bogdanov V."/>
            <person name="Penin A."/>
            <person name="Logacheva M."/>
        </authorList>
    </citation>
    <scope>NUCLEOTIDE SEQUENCE</scope>
    <source>
        <strain evidence="3">Hsosn_3</strain>
        <tissue evidence="3">Leaf</tissue>
    </source>
</reference>
<dbReference type="InterPro" id="IPR046349">
    <property type="entry name" value="C1-like_sf"/>
</dbReference>
<dbReference type="AlphaFoldDB" id="A0AAD8N5R5"/>
<evidence type="ECO:0000256" key="1">
    <source>
        <dbReference type="ARBA" id="ARBA00022737"/>
    </source>
</evidence>